<reference evidence="2 3" key="1">
    <citation type="journal article" date="2024" name="IMA Fungus">
        <title>IMA Genome - F19 : A genome assembly and annotation guide to empower mycologists, including annotated draft genome sequences of Ceratocystis pirilliformis, Diaporthe australafricana, Fusarium ophioides, Paecilomyces lecythidis, and Sporothrix stenoceras.</title>
        <authorList>
            <person name="Aylward J."/>
            <person name="Wilson A.M."/>
            <person name="Visagie C.M."/>
            <person name="Spraker J."/>
            <person name="Barnes I."/>
            <person name="Buitendag C."/>
            <person name="Ceriani C."/>
            <person name="Del Mar Angel L."/>
            <person name="du Plessis D."/>
            <person name="Fuchs T."/>
            <person name="Gasser K."/>
            <person name="Kramer D."/>
            <person name="Li W."/>
            <person name="Munsamy K."/>
            <person name="Piso A."/>
            <person name="Price J.L."/>
            <person name="Sonnekus B."/>
            <person name="Thomas C."/>
            <person name="van der Nest A."/>
            <person name="van Dijk A."/>
            <person name="van Heerden A."/>
            <person name="van Vuuren N."/>
            <person name="Yilmaz N."/>
            <person name="Duong T.A."/>
            <person name="van der Merwe N.A."/>
            <person name="Wingfield M.J."/>
            <person name="Wingfield B.D."/>
        </authorList>
    </citation>
    <scope>NUCLEOTIDE SEQUENCE [LARGE SCALE GENOMIC DNA]</scope>
    <source>
        <strain evidence="2 3">CMW 18167</strain>
    </source>
</reference>
<organism evidence="2 3">
    <name type="scientific">Paecilomyces lecythidis</name>
    <dbReference type="NCBI Taxonomy" id="3004212"/>
    <lineage>
        <taxon>Eukaryota</taxon>
        <taxon>Fungi</taxon>
        <taxon>Dikarya</taxon>
        <taxon>Ascomycota</taxon>
        <taxon>Pezizomycotina</taxon>
        <taxon>Eurotiomycetes</taxon>
        <taxon>Eurotiomycetidae</taxon>
        <taxon>Eurotiales</taxon>
        <taxon>Thermoascaceae</taxon>
        <taxon>Paecilomyces</taxon>
    </lineage>
</organism>
<feature type="region of interest" description="Disordered" evidence="1">
    <location>
        <begin position="100"/>
        <end position="137"/>
    </location>
</feature>
<comment type="caution">
    <text evidence="2">The sequence shown here is derived from an EMBL/GenBank/DDBJ whole genome shotgun (WGS) entry which is preliminary data.</text>
</comment>
<sequence length="532" mass="59139">MSTHTISNENVFPPSQSQLALALAIVKLKPTNIDIKDHILQIRELIKPGRDPVRTSFPEKHLDSVSFWQQAYEKSEASQSKLLDRIYELEQRNEAILLKLQPKEQEENKPQGLGKRKSKANEATSAPLKRAKTQSATSSVNTAGNKFFTYGDVGGGKLEHLDGYTAPFMRQLYTLQSALNRKSTCSSIVFAAADLCKSAEDALRNVPCETSVPTGRTKTSIQAHNPQPDANSVLSAVQFAYRIICHALDKISGTNEGSRAAGQVVYHAVSLFECLLELLQRNSKSNVESAGIKDASLKKQKKPAKSKPSKGTAKQLEFLKENENELATLISTLLCNMMSDLNPSRKEHKFLLEGYLFVLLNRIGKVLCVFVFGDLQLMPDLKADSTKLPLPAGLTSTGLEDTNLNAMKEESRYLIQILERAMPLLVPLYGYSGSTPNVIRNNEKDIASNGQSHDIPLPLREKKKLQNTLLSAVFGNDPLFKECLKGPNFPGKPELNKLRARESTLDKAVPDWFVQEIWTLLGWDILTKKEKH</sequence>
<dbReference type="EMBL" id="JAVDPF010000001">
    <property type="protein sequence ID" value="KAL1886471.1"/>
    <property type="molecule type" value="Genomic_DNA"/>
</dbReference>
<protein>
    <submittedName>
        <fullName evidence="2">Uncharacterized protein</fullName>
    </submittedName>
</protein>
<accession>A0ABR3YDU1</accession>
<feature type="compositionally biased region" description="Basic residues" evidence="1">
    <location>
        <begin position="298"/>
        <end position="308"/>
    </location>
</feature>
<feature type="region of interest" description="Disordered" evidence="1">
    <location>
        <begin position="290"/>
        <end position="314"/>
    </location>
</feature>
<gene>
    <name evidence="2" type="ORF">Plec18167_000402</name>
</gene>
<proteinExistence type="predicted"/>
<evidence type="ECO:0000256" key="1">
    <source>
        <dbReference type="SAM" id="MobiDB-lite"/>
    </source>
</evidence>
<name>A0ABR3YDU1_9EURO</name>
<keyword evidence="3" id="KW-1185">Reference proteome</keyword>
<evidence type="ECO:0000313" key="2">
    <source>
        <dbReference type="EMBL" id="KAL1886471.1"/>
    </source>
</evidence>
<evidence type="ECO:0000313" key="3">
    <source>
        <dbReference type="Proteomes" id="UP001583193"/>
    </source>
</evidence>
<dbReference type="Proteomes" id="UP001583193">
    <property type="component" value="Unassembled WGS sequence"/>
</dbReference>